<dbReference type="EMBL" id="MBLM01000152">
    <property type="protein sequence ID" value="OHV30708.1"/>
    <property type="molecule type" value="Genomic_DNA"/>
</dbReference>
<dbReference type="Proteomes" id="UP000179627">
    <property type="component" value="Unassembled WGS sequence"/>
</dbReference>
<gene>
    <name evidence="1" type="ORF">CC117_06450</name>
</gene>
<protein>
    <submittedName>
        <fullName evidence="1">Uncharacterized protein</fullName>
    </submittedName>
</protein>
<dbReference type="AlphaFoldDB" id="A0A1S1Q747"/>
<organism evidence="1 2">
    <name type="scientific">Parafrankia colletiae</name>
    <dbReference type="NCBI Taxonomy" id="573497"/>
    <lineage>
        <taxon>Bacteria</taxon>
        <taxon>Bacillati</taxon>
        <taxon>Actinomycetota</taxon>
        <taxon>Actinomycetes</taxon>
        <taxon>Frankiales</taxon>
        <taxon>Frankiaceae</taxon>
        <taxon>Parafrankia</taxon>
    </lineage>
</organism>
<name>A0A1S1Q747_9ACTN</name>
<dbReference type="OrthoDB" id="3215590at2"/>
<evidence type="ECO:0000313" key="2">
    <source>
        <dbReference type="Proteomes" id="UP000179627"/>
    </source>
</evidence>
<accession>A0A1S1Q747</accession>
<dbReference type="RefSeq" id="WP_071089542.1">
    <property type="nucleotide sequence ID" value="NZ_MBLM01000152.1"/>
</dbReference>
<proteinExistence type="predicted"/>
<sequence>MNIREFYDADPRRRTSEEISLGDGWTTEGDEHSTYRLSWVVDTREVYAVREPHPGGILARYLDQLRVDQADVDELLVEILARADRYDIEAALAGWPAVMPEKNSLRWAWQQLTALDPTSMASPTGSVSPTRP</sequence>
<keyword evidence="2" id="KW-1185">Reference proteome</keyword>
<reference evidence="2" key="1">
    <citation type="submission" date="2016-07" db="EMBL/GenBank/DDBJ databases">
        <title>Sequence Frankia sp. strain CcI1.17.</title>
        <authorList>
            <person name="Ghodhbane-Gtari F."/>
            <person name="Swanson E."/>
            <person name="Gueddou A."/>
            <person name="Morris K."/>
            <person name="Hezbri K."/>
            <person name="Ktari A."/>
            <person name="Nouioui I."/>
            <person name="Abebe-Akele F."/>
            <person name="Simpson S."/>
            <person name="Thomas K."/>
            <person name="Gtari M."/>
            <person name="Tisa L.S."/>
            <person name="Hurst S."/>
        </authorList>
    </citation>
    <scope>NUCLEOTIDE SEQUENCE [LARGE SCALE GENOMIC DNA]</scope>
    <source>
        <strain evidence="2">Cc1.17</strain>
    </source>
</reference>
<comment type="caution">
    <text evidence="1">The sequence shown here is derived from an EMBL/GenBank/DDBJ whole genome shotgun (WGS) entry which is preliminary data.</text>
</comment>
<evidence type="ECO:0000313" key="1">
    <source>
        <dbReference type="EMBL" id="OHV30708.1"/>
    </source>
</evidence>